<feature type="transmembrane region" description="Helical" evidence="6">
    <location>
        <begin position="71"/>
        <end position="91"/>
    </location>
</feature>
<evidence type="ECO:0000313" key="8">
    <source>
        <dbReference type="Proteomes" id="UP000178348"/>
    </source>
</evidence>
<proteinExistence type="predicted"/>
<dbReference type="Proteomes" id="UP000178348">
    <property type="component" value="Unassembled WGS sequence"/>
</dbReference>
<feature type="transmembrane region" description="Helical" evidence="6">
    <location>
        <begin position="37"/>
        <end position="59"/>
    </location>
</feature>
<evidence type="ECO:0000256" key="3">
    <source>
        <dbReference type="ARBA" id="ARBA00022692"/>
    </source>
</evidence>
<dbReference type="GO" id="GO:0005886">
    <property type="term" value="C:plasma membrane"/>
    <property type="evidence" value="ECO:0007669"/>
    <property type="project" value="UniProtKB-SubCell"/>
</dbReference>
<keyword evidence="3 6" id="KW-0812">Transmembrane</keyword>
<feature type="transmembrane region" description="Helical" evidence="6">
    <location>
        <begin position="111"/>
        <end position="134"/>
    </location>
</feature>
<sequence length="208" mass="22458">MKIFINGLTTGLILQLAIGPVFFFIANVTIQRTIFDGLAGVLAVTFVDYFYITLAILGIGKLLENNKVKRTFGIISSVVLAIFGIIIIRGITGAGITASAISSSTDLFSSFASVFFLTISSPMTIVFFTSLFTAKAVEYNYAKRELLLFGFGTGMATLLFMGTSVLVFSLIKGNIPVLLIQILNLIVGCLLIGYGVVRFVKVVNNRVK</sequence>
<evidence type="ECO:0000256" key="5">
    <source>
        <dbReference type="ARBA" id="ARBA00023136"/>
    </source>
</evidence>
<comment type="subcellular location">
    <subcellularLocation>
        <location evidence="1">Cell membrane</location>
        <topology evidence="1">Multi-pass membrane protein</topology>
    </subcellularLocation>
</comment>
<name>A0A1G2CMU9_9BACT</name>
<evidence type="ECO:0000313" key="7">
    <source>
        <dbReference type="EMBL" id="OGZ02726.1"/>
    </source>
</evidence>
<dbReference type="PANTHER" id="PTHR30086">
    <property type="entry name" value="ARGININE EXPORTER PROTEIN ARGO"/>
    <property type="match status" value="1"/>
</dbReference>
<keyword evidence="5 6" id="KW-0472">Membrane</keyword>
<dbReference type="Pfam" id="PF01810">
    <property type="entry name" value="LysE"/>
    <property type="match status" value="1"/>
</dbReference>
<keyword evidence="2" id="KW-1003">Cell membrane</keyword>
<dbReference type="InterPro" id="IPR001123">
    <property type="entry name" value="LeuE-type"/>
</dbReference>
<organism evidence="7 8">
    <name type="scientific">Candidatus Liptonbacteria bacterium RIFCSPLOWO2_01_FULL_53_13</name>
    <dbReference type="NCBI Taxonomy" id="1798651"/>
    <lineage>
        <taxon>Bacteria</taxon>
        <taxon>Candidatus Liptoniibacteriota</taxon>
    </lineage>
</organism>
<dbReference type="GO" id="GO:0015171">
    <property type="term" value="F:amino acid transmembrane transporter activity"/>
    <property type="evidence" value="ECO:0007669"/>
    <property type="project" value="TreeGrafter"/>
</dbReference>
<accession>A0A1G2CMU9</accession>
<dbReference type="EMBL" id="MHLB01000002">
    <property type="protein sequence ID" value="OGZ02726.1"/>
    <property type="molecule type" value="Genomic_DNA"/>
</dbReference>
<evidence type="ECO:0000256" key="1">
    <source>
        <dbReference type="ARBA" id="ARBA00004651"/>
    </source>
</evidence>
<comment type="caution">
    <text evidence="7">The sequence shown here is derived from an EMBL/GenBank/DDBJ whole genome shotgun (WGS) entry which is preliminary data.</text>
</comment>
<dbReference type="PANTHER" id="PTHR30086:SF20">
    <property type="entry name" value="ARGININE EXPORTER PROTEIN ARGO-RELATED"/>
    <property type="match status" value="1"/>
</dbReference>
<evidence type="ECO:0000256" key="2">
    <source>
        <dbReference type="ARBA" id="ARBA00022475"/>
    </source>
</evidence>
<feature type="transmembrane region" description="Helical" evidence="6">
    <location>
        <begin position="177"/>
        <end position="200"/>
    </location>
</feature>
<feature type="transmembrane region" description="Helical" evidence="6">
    <location>
        <begin position="146"/>
        <end position="171"/>
    </location>
</feature>
<dbReference type="AlphaFoldDB" id="A0A1G2CMU9"/>
<evidence type="ECO:0000256" key="6">
    <source>
        <dbReference type="SAM" id="Phobius"/>
    </source>
</evidence>
<feature type="transmembrane region" description="Helical" evidence="6">
    <location>
        <begin position="12"/>
        <end position="31"/>
    </location>
</feature>
<evidence type="ECO:0008006" key="9">
    <source>
        <dbReference type="Google" id="ProtNLM"/>
    </source>
</evidence>
<protein>
    <recommendedName>
        <fullName evidence="9">Lysine transporter LysE</fullName>
    </recommendedName>
</protein>
<reference evidence="7 8" key="1">
    <citation type="journal article" date="2016" name="Nat. Commun.">
        <title>Thousands of microbial genomes shed light on interconnected biogeochemical processes in an aquifer system.</title>
        <authorList>
            <person name="Anantharaman K."/>
            <person name="Brown C.T."/>
            <person name="Hug L.A."/>
            <person name="Sharon I."/>
            <person name="Castelle C.J."/>
            <person name="Probst A.J."/>
            <person name="Thomas B.C."/>
            <person name="Singh A."/>
            <person name="Wilkins M.J."/>
            <person name="Karaoz U."/>
            <person name="Brodie E.L."/>
            <person name="Williams K.H."/>
            <person name="Hubbard S.S."/>
            <person name="Banfield J.F."/>
        </authorList>
    </citation>
    <scope>NUCLEOTIDE SEQUENCE [LARGE SCALE GENOMIC DNA]</scope>
</reference>
<gene>
    <name evidence="7" type="ORF">A2946_04065</name>
</gene>
<keyword evidence="4 6" id="KW-1133">Transmembrane helix</keyword>
<evidence type="ECO:0000256" key="4">
    <source>
        <dbReference type="ARBA" id="ARBA00022989"/>
    </source>
</evidence>